<evidence type="ECO:0000256" key="2">
    <source>
        <dbReference type="ARBA" id="ARBA00022803"/>
    </source>
</evidence>
<name>A0ABD3N5L5_9STRA</name>
<reference evidence="5 6" key="1">
    <citation type="submission" date="2024-10" db="EMBL/GenBank/DDBJ databases">
        <title>Updated reference genomes for cyclostephanoid diatoms.</title>
        <authorList>
            <person name="Roberts W.R."/>
            <person name="Alverson A.J."/>
        </authorList>
    </citation>
    <scope>NUCLEOTIDE SEQUENCE [LARGE SCALE GENOMIC DNA]</scope>
    <source>
        <strain evidence="5 6">AJA010-31</strain>
    </source>
</reference>
<feature type="repeat" description="TPR" evidence="3">
    <location>
        <begin position="1112"/>
        <end position="1145"/>
    </location>
</feature>
<dbReference type="InterPro" id="IPR011990">
    <property type="entry name" value="TPR-like_helical_dom_sf"/>
</dbReference>
<keyword evidence="2 3" id="KW-0802">TPR repeat</keyword>
<dbReference type="PANTHER" id="PTHR45641">
    <property type="entry name" value="TETRATRICOPEPTIDE REPEAT PROTEIN (AFU_ORTHOLOGUE AFUA_6G03870)"/>
    <property type="match status" value="1"/>
</dbReference>
<evidence type="ECO:0000256" key="1">
    <source>
        <dbReference type="ARBA" id="ARBA00022737"/>
    </source>
</evidence>
<dbReference type="Pfam" id="PF13181">
    <property type="entry name" value="TPR_8"/>
    <property type="match status" value="1"/>
</dbReference>
<dbReference type="PANTHER" id="PTHR45641:SF19">
    <property type="entry name" value="NEPHROCYSTIN-3"/>
    <property type="match status" value="1"/>
</dbReference>
<gene>
    <name evidence="5" type="ORF">ACHAWO_011049</name>
</gene>
<keyword evidence="1" id="KW-0677">Repeat</keyword>
<accession>A0ABD3N5L5</accession>
<dbReference type="Gene3D" id="1.25.40.10">
    <property type="entry name" value="Tetratricopeptide repeat domain"/>
    <property type="match status" value="3"/>
</dbReference>
<evidence type="ECO:0000313" key="5">
    <source>
        <dbReference type="EMBL" id="KAL3769536.1"/>
    </source>
</evidence>
<dbReference type="SUPFAM" id="SSF48452">
    <property type="entry name" value="TPR-like"/>
    <property type="match status" value="3"/>
</dbReference>
<sequence>MASRRGEERARSSGGASVSSETRRKKKGRKNLDLGSVVKNKALSLDVDSGSVAGSTAKSSSKREEEGVTSSRKREKGSLTKPSVVDLSALESEEIDKPRKKKSSKSSKSSKGSKGSKKWDSSSLGSQLNPNKYTDLGYLTKSAMTKFQKGVYLLRKSKYQMARDKFRAALKARILLYEDISHRALVPGHEILGHVELKLGDWDKATLHFNAAKEICDGHIKLLDEEGVVSQQEVEDRDMLVAIVERANVGLATVQIGRNSGTEITGEMDMSIMDAIVDDLSRYDELNMQSSRRSSMEIESIAEEEEEEEGAGVAVVDKLPTALEDGGGGKSKGVKFSEHRLRMTYISKSQVAEEQYNLRQYEMAISSFKDARSALVALASSKNYNEGESPEYNRLRDSVNKAFISERIADCHVQKFFRTVMYIEKQVNYEDVTNELLGIRTEIEECIRGRTSMEMEESMTSLGSFATEQSALLSDIEELLKTTIQSLARLYSKQGLWCTKLKRHEMAIEFYSKSLTMLSEIPKVSHRRLSVSSHLGMLKATVMMAETNTLLQGLDSSTASREGSVGLDTKPIYNNATQKLAMCEDPQAVWIAIYMVQSHHFLGTEVFKTEPKVALDHYFSAYRLAVSVHRKQSASNLKSLSTLQSSQRDIGGAGEDGLKRALTTCVRSVTVLKNAAGFGEGEQSLLQTCDEFKVRATVITTSKKAIARLSYIHQSWYKTVECLHIAHALLATGNSALALTWINNAMADMNDVFKSAAKREAEIVSYMISVLAKASPDQSGSREKIILNPLALYEGGLPTFTQGYDEKHRVYIYWALEEVTQRLHIDAIYTGDQALEYLKGVENLGKKELDEFLWLIDSQIAILVKENEMRQALEKMKLRIDLMSRFRGDEYHEMAKELMRMSCFFSLKGEHKEAKQLLEQSLKVIKSTSGGDVRREIDLLKILATTYDVLGNIDEAIKFYNIVIDLRKKTKRDIDDPAKFLLESCTLLNAIAYCYLLSGECDPAIGNVEESLRFQKDIPSKDLNPSLHCETLILYGNILAAQNSLSEAAFYYDSALSSNPNKEPLEPTNLKAWYNKGVTQFRDGDIVAAGHSFGTILDAIERDPGYVSPDVAFVLNAIGSIHFSNKMYDKAIEFYAESIECDPSGRHDLQVGSLSNIATAYFMSRQYDKCEKYYKEAIKSADFAGKEFVGLKALVMKKLAYVTFKRKMFRDAFELYNEAASLYASDSDDSLQCESYGEHCRIQLRHQKADDIPLKIRKGITAETPTFEPNFVSAAGGQSSSRYRDAVYTNNDKILSMMGVEPNEREKFPTVAVERKAICDKMLGYLLKKNRLARNEFALEFRQQLMQELNTKFEDLKDMVDEECSCITEKKNAPQRDALITVQSARGEDKRKLLLQRSIHTECKDNTLKTKKPDAGMKLLLQKKGLPGLKTSATHHPDSNLSANRKLLLQKTFKTRTFS</sequence>
<proteinExistence type="predicted"/>
<evidence type="ECO:0000256" key="3">
    <source>
        <dbReference type="PROSITE-ProRule" id="PRU00339"/>
    </source>
</evidence>
<organism evidence="5 6">
    <name type="scientific">Cyclotella atomus</name>
    <dbReference type="NCBI Taxonomy" id="382360"/>
    <lineage>
        <taxon>Eukaryota</taxon>
        <taxon>Sar</taxon>
        <taxon>Stramenopiles</taxon>
        <taxon>Ochrophyta</taxon>
        <taxon>Bacillariophyta</taxon>
        <taxon>Coscinodiscophyceae</taxon>
        <taxon>Thalassiosirophycidae</taxon>
        <taxon>Stephanodiscales</taxon>
        <taxon>Stephanodiscaceae</taxon>
        <taxon>Cyclotella</taxon>
    </lineage>
</organism>
<dbReference type="PROSITE" id="PS50005">
    <property type="entry name" value="TPR"/>
    <property type="match status" value="1"/>
</dbReference>
<feature type="compositionally biased region" description="Basic and acidic residues" evidence="4">
    <location>
        <begin position="1"/>
        <end position="11"/>
    </location>
</feature>
<dbReference type="SMART" id="SM00028">
    <property type="entry name" value="TPR"/>
    <property type="match status" value="11"/>
</dbReference>
<dbReference type="InterPro" id="IPR019734">
    <property type="entry name" value="TPR_rpt"/>
</dbReference>
<dbReference type="Proteomes" id="UP001530400">
    <property type="component" value="Unassembled WGS sequence"/>
</dbReference>
<dbReference type="EMBL" id="JALLPJ020001330">
    <property type="protein sequence ID" value="KAL3769536.1"/>
    <property type="molecule type" value="Genomic_DNA"/>
</dbReference>
<keyword evidence="6" id="KW-1185">Reference proteome</keyword>
<protein>
    <submittedName>
        <fullName evidence="5">Uncharacterized protein</fullName>
    </submittedName>
</protein>
<comment type="caution">
    <text evidence="5">The sequence shown here is derived from an EMBL/GenBank/DDBJ whole genome shotgun (WGS) entry which is preliminary data.</text>
</comment>
<feature type="region of interest" description="Disordered" evidence="4">
    <location>
        <begin position="1"/>
        <end position="125"/>
    </location>
</feature>
<evidence type="ECO:0000313" key="6">
    <source>
        <dbReference type="Proteomes" id="UP001530400"/>
    </source>
</evidence>
<evidence type="ECO:0000256" key="4">
    <source>
        <dbReference type="SAM" id="MobiDB-lite"/>
    </source>
</evidence>